<evidence type="ECO:0000256" key="1">
    <source>
        <dbReference type="SAM" id="MobiDB-lite"/>
    </source>
</evidence>
<dbReference type="RefSeq" id="XP_008084127.1">
    <property type="nucleotide sequence ID" value="XM_008085936.1"/>
</dbReference>
<feature type="compositionally biased region" description="Basic and acidic residues" evidence="1">
    <location>
        <begin position="69"/>
        <end position="93"/>
    </location>
</feature>
<dbReference type="EMBL" id="KE145368">
    <property type="protein sequence ID" value="EPE28219.1"/>
    <property type="molecule type" value="Genomic_DNA"/>
</dbReference>
<proteinExistence type="predicted"/>
<sequence length="264" mass="29336">MHFTTSIATVFASTLLLSLTIGLLSEDLHNQHYARGLSARAEPPKPKSPTPFSKKYCSDPLPQSFFKNMEQDAKPKTDPEEETDRKLKKDPKIKTNPKKKTAPRDIEKSKIHARGPVSVKMGSFIAQLERGEGLTSDGFGTCPGFAVVGTPAGSNKPARILYHMSLGTSNEHRFREFMDAIRTSGMTVTQGVMYTVDTRASNPENDDPDLAAESAASEATFEYRWWHFTRICSGQCIREYHPWGSRTTVLSISSSNVISTHHIM</sequence>
<dbReference type="HOGENOM" id="CLU_1053915_0_0_1"/>
<feature type="signal peptide" evidence="2">
    <location>
        <begin position="1"/>
        <end position="22"/>
    </location>
</feature>
<reference evidence="3 4" key="1">
    <citation type="journal article" date="2013" name="BMC Genomics">
        <title>Genomics-driven discovery of the pneumocandin biosynthetic gene cluster in the fungus Glarea lozoyensis.</title>
        <authorList>
            <person name="Chen L."/>
            <person name="Yue Q."/>
            <person name="Zhang X."/>
            <person name="Xiang M."/>
            <person name="Wang C."/>
            <person name="Li S."/>
            <person name="Che Y."/>
            <person name="Ortiz-Lopez F.J."/>
            <person name="Bills G.F."/>
            <person name="Liu X."/>
            <person name="An Z."/>
        </authorList>
    </citation>
    <scope>NUCLEOTIDE SEQUENCE [LARGE SCALE GENOMIC DNA]</scope>
    <source>
        <strain evidence="4">ATCC 20868 / MF5171</strain>
    </source>
</reference>
<dbReference type="OrthoDB" id="10485862at2759"/>
<keyword evidence="4" id="KW-1185">Reference proteome</keyword>
<feature type="region of interest" description="Disordered" evidence="1">
    <location>
        <begin position="36"/>
        <end position="111"/>
    </location>
</feature>
<organism evidence="3 4">
    <name type="scientific">Glarea lozoyensis (strain ATCC 20868 / MF5171)</name>
    <dbReference type="NCBI Taxonomy" id="1116229"/>
    <lineage>
        <taxon>Eukaryota</taxon>
        <taxon>Fungi</taxon>
        <taxon>Dikarya</taxon>
        <taxon>Ascomycota</taxon>
        <taxon>Pezizomycotina</taxon>
        <taxon>Leotiomycetes</taxon>
        <taxon>Helotiales</taxon>
        <taxon>Helotiaceae</taxon>
        <taxon>Glarea</taxon>
    </lineage>
</organism>
<gene>
    <name evidence="3" type="ORF">GLAREA_09339</name>
</gene>
<feature type="chain" id="PRO_5004518899" evidence="2">
    <location>
        <begin position="23"/>
        <end position="264"/>
    </location>
</feature>
<keyword evidence="2" id="KW-0732">Signal</keyword>
<evidence type="ECO:0000256" key="2">
    <source>
        <dbReference type="SAM" id="SignalP"/>
    </source>
</evidence>
<evidence type="ECO:0000313" key="3">
    <source>
        <dbReference type="EMBL" id="EPE28219.1"/>
    </source>
</evidence>
<dbReference type="GeneID" id="19468387"/>
<dbReference type="AlphaFoldDB" id="S3CT33"/>
<evidence type="ECO:0000313" key="4">
    <source>
        <dbReference type="Proteomes" id="UP000016922"/>
    </source>
</evidence>
<dbReference type="Proteomes" id="UP000016922">
    <property type="component" value="Unassembled WGS sequence"/>
</dbReference>
<dbReference type="KEGG" id="glz:GLAREA_09339"/>
<accession>S3CT33</accession>
<name>S3CT33_GLAL2</name>
<protein>
    <submittedName>
        <fullName evidence="3">Uncharacterized protein</fullName>
    </submittedName>
</protein>